<dbReference type="CDD" id="cd12124">
    <property type="entry name" value="Pgbs"/>
    <property type="match status" value="1"/>
</dbReference>
<dbReference type="InterPro" id="IPR012102">
    <property type="entry name" value="Protoglobin"/>
</dbReference>
<keyword evidence="1" id="KW-0732">Signal</keyword>
<evidence type="ECO:0000256" key="1">
    <source>
        <dbReference type="SAM" id="SignalP"/>
    </source>
</evidence>
<name>A0ABV0FYN2_9BURK</name>
<reference evidence="3 4" key="1">
    <citation type="submission" date="2024-05" db="EMBL/GenBank/DDBJ databases">
        <title>Roseateles sp. DJS-2-20 16S ribosomal RNA gene Genome sequencing and assembly.</title>
        <authorList>
            <person name="Woo H."/>
        </authorList>
    </citation>
    <scope>NUCLEOTIDE SEQUENCE [LARGE SCALE GENOMIC DNA]</scope>
    <source>
        <strain evidence="3 4">DJS-2-20</strain>
    </source>
</reference>
<feature type="chain" id="PRO_5046828286" evidence="1">
    <location>
        <begin position="27"/>
        <end position="221"/>
    </location>
</feature>
<accession>A0ABV0FYN2</accession>
<sequence length="221" mass="23920">MTLSPRHLAAALAGATALATAPAAMAAPTIPGYTHGQPGLARSPVSLQELDPLKRTLLLGDDDVRALRQSREILADQVEAILDVWYGFVGATPELLASFKHTGTGAPDAAYLGAVRKRFGQWILDTADARFDQAWLDYQHEIALRHAPAKKNQTDGVQSTPLVPMRYLSALTIPVTTTLKPFLAKKGASAADVEKMHAAWVKSVLLQTILWSQPYAREGQF</sequence>
<organism evidence="3 4">
    <name type="scientific">Roseateles paludis</name>
    <dbReference type="NCBI Taxonomy" id="3145238"/>
    <lineage>
        <taxon>Bacteria</taxon>
        <taxon>Pseudomonadati</taxon>
        <taxon>Pseudomonadota</taxon>
        <taxon>Betaproteobacteria</taxon>
        <taxon>Burkholderiales</taxon>
        <taxon>Sphaerotilaceae</taxon>
        <taxon>Roseateles</taxon>
    </lineage>
</organism>
<dbReference type="InterPro" id="IPR044398">
    <property type="entry name" value="Globin-sensor_dom"/>
</dbReference>
<keyword evidence="4" id="KW-1185">Reference proteome</keyword>
<dbReference type="InterPro" id="IPR012292">
    <property type="entry name" value="Globin/Proto"/>
</dbReference>
<dbReference type="Proteomes" id="UP001495147">
    <property type="component" value="Unassembled WGS sequence"/>
</dbReference>
<evidence type="ECO:0000313" key="3">
    <source>
        <dbReference type="EMBL" id="MEO3690121.1"/>
    </source>
</evidence>
<dbReference type="Pfam" id="PF11563">
    <property type="entry name" value="Protoglobin"/>
    <property type="match status" value="1"/>
</dbReference>
<evidence type="ECO:0000259" key="2">
    <source>
        <dbReference type="Pfam" id="PF11563"/>
    </source>
</evidence>
<comment type="caution">
    <text evidence="3">The sequence shown here is derived from an EMBL/GenBank/DDBJ whole genome shotgun (WGS) entry which is preliminary data.</text>
</comment>
<proteinExistence type="predicted"/>
<dbReference type="Gene3D" id="1.10.490.10">
    <property type="entry name" value="Globins"/>
    <property type="match status" value="1"/>
</dbReference>
<evidence type="ECO:0000313" key="4">
    <source>
        <dbReference type="Proteomes" id="UP001495147"/>
    </source>
</evidence>
<dbReference type="InterPro" id="IPR009050">
    <property type="entry name" value="Globin-like_sf"/>
</dbReference>
<dbReference type="SUPFAM" id="SSF46458">
    <property type="entry name" value="Globin-like"/>
    <property type="match status" value="1"/>
</dbReference>
<gene>
    <name evidence="3" type="ORF">ABDJ85_01485</name>
</gene>
<feature type="domain" description="Globin-sensor" evidence="2">
    <location>
        <begin position="48"/>
        <end position="220"/>
    </location>
</feature>
<feature type="signal peptide" evidence="1">
    <location>
        <begin position="1"/>
        <end position="26"/>
    </location>
</feature>
<dbReference type="EMBL" id="JBDPZD010000001">
    <property type="protein sequence ID" value="MEO3690121.1"/>
    <property type="molecule type" value="Genomic_DNA"/>
</dbReference>
<protein>
    <submittedName>
        <fullName evidence="3">Protoglobin domain-containing protein</fullName>
    </submittedName>
</protein>
<dbReference type="RefSeq" id="WP_347702954.1">
    <property type="nucleotide sequence ID" value="NZ_JBDPZD010000001.1"/>
</dbReference>